<reference evidence="2 3" key="1">
    <citation type="submission" date="2012-02" db="EMBL/GenBank/DDBJ databases">
        <title>Complete genome sequence of Caldilinea aerophila DSM 14535 (= NBRC 102666).</title>
        <authorList>
            <person name="Oguchi A."/>
            <person name="Hosoyama A."/>
            <person name="Sekine M."/>
            <person name="Fukai R."/>
            <person name="Kato Y."/>
            <person name="Nakamura S."/>
            <person name="Hanada S."/>
            <person name="Yamazaki S."/>
            <person name="Fujita N."/>
        </authorList>
    </citation>
    <scope>NUCLEOTIDE SEQUENCE [LARGE SCALE GENOMIC DNA]</scope>
    <source>
        <strain evidence="3">DSM 14535 / JCM 11387 / NBRC 104270 / STL-6-O1</strain>
    </source>
</reference>
<keyword evidence="3" id="KW-1185">Reference proteome</keyword>
<organism evidence="2 3">
    <name type="scientific">Caldilinea aerophila (strain DSM 14535 / JCM 11387 / NBRC 104270 / STL-6-O1)</name>
    <dbReference type="NCBI Taxonomy" id="926550"/>
    <lineage>
        <taxon>Bacteria</taxon>
        <taxon>Bacillati</taxon>
        <taxon>Chloroflexota</taxon>
        <taxon>Caldilineae</taxon>
        <taxon>Caldilineales</taxon>
        <taxon>Caldilineaceae</taxon>
        <taxon>Caldilinea</taxon>
    </lineage>
</organism>
<protein>
    <submittedName>
        <fullName evidence="2">Uncharacterized protein</fullName>
    </submittedName>
</protein>
<dbReference type="EMBL" id="AP012337">
    <property type="protein sequence ID" value="BAL99729.1"/>
    <property type="molecule type" value="Genomic_DNA"/>
</dbReference>
<dbReference type="STRING" id="926550.CLDAP_16900"/>
<dbReference type="Proteomes" id="UP000007880">
    <property type="component" value="Chromosome"/>
</dbReference>
<name>I0I392_CALAS</name>
<evidence type="ECO:0000256" key="1">
    <source>
        <dbReference type="SAM" id="MobiDB-lite"/>
    </source>
</evidence>
<gene>
    <name evidence="2" type="ordered locus">CLDAP_16900</name>
</gene>
<proteinExistence type="predicted"/>
<dbReference type="KEGG" id="cap:CLDAP_16900"/>
<feature type="region of interest" description="Disordered" evidence="1">
    <location>
        <begin position="1"/>
        <end position="36"/>
    </location>
</feature>
<evidence type="ECO:0000313" key="2">
    <source>
        <dbReference type="EMBL" id="BAL99729.1"/>
    </source>
</evidence>
<sequence length="58" mass="6360">MGKQKSSPSGELYLDSPSISPARAAHKVPDGPHPETFLHNLAHGEKLIRHFGDIMRTV</sequence>
<dbReference type="HOGENOM" id="CLU_2970709_0_0_0"/>
<dbReference type="AlphaFoldDB" id="I0I392"/>
<accession>I0I392</accession>
<evidence type="ECO:0000313" key="3">
    <source>
        <dbReference type="Proteomes" id="UP000007880"/>
    </source>
</evidence>